<dbReference type="Proteomes" id="UP000006755">
    <property type="component" value="Unassembled WGS sequence"/>
</dbReference>
<proteinExistence type="predicted"/>
<dbReference type="PIRSF" id="PIRSF016624">
    <property type="entry name" value="Mu_prophg_I"/>
    <property type="match status" value="1"/>
</dbReference>
<organism evidence="1 2">
    <name type="scientific">Gallaecimonas xiamenensis 3-C-1</name>
    <dbReference type="NCBI Taxonomy" id="745411"/>
    <lineage>
        <taxon>Bacteria</taxon>
        <taxon>Pseudomonadati</taxon>
        <taxon>Pseudomonadota</taxon>
        <taxon>Gammaproteobacteria</taxon>
        <taxon>Enterobacterales</taxon>
        <taxon>Gallaecimonadaceae</taxon>
        <taxon>Gallaecimonas</taxon>
    </lineage>
</organism>
<dbReference type="Pfam" id="PF10123">
    <property type="entry name" value="Mu-like_Pro"/>
    <property type="match status" value="1"/>
</dbReference>
<dbReference type="AlphaFoldDB" id="K2JLC8"/>
<dbReference type="InterPro" id="IPR012106">
    <property type="entry name" value="Phage_Mu_Gp1"/>
</dbReference>
<name>K2JLC8_9GAMM</name>
<evidence type="ECO:0000313" key="1">
    <source>
        <dbReference type="EMBL" id="EKE75192.1"/>
    </source>
</evidence>
<protein>
    <submittedName>
        <fullName evidence="1">Mu-like prophage I protein</fullName>
    </submittedName>
</protein>
<comment type="caution">
    <text evidence="1">The sequence shown here is derived from an EMBL/GenBank/DDBJ whole genome shotgun (WGS) entry which is preliminary data.</text>
</comment>
<dbReference type="STRING" id="745411.B3C1_07946"/>
<dbReference type="eggNOG" id="COG4388">
    <property type="taxonomic scope" value="Bacteria"/>
</dbReference>
<dbReference type="EMBL" id="AMRI01000009">
    <property type="protein sequence ID" value="EKE75192.1"/>
    <property type="molecule type" value="Genomic_DNA"/>
</dbReference>
<reference evidence="1 2" key="1">
    <citation type="journal article" date="2012" name="J. Bacteriol.">
        <title>Genome Sequence of Gallaecimonas xiamenensis Type Strain 3-C-1.</title>
        <authorList>
            <person name="Lai Q."/>
            <person name="Wang L."/>
            <person name="Wang W."/>
            <person name="Shao Z."/>
        </authorList>
    </citation>
    <scope>NUCLEOTIDE SEQUENCE [LARGE SCALE GENOMIC DNA]</scope>
    <source>
        <strain evidence="1 2">3-C-1</strain>
    </source>
</reference>
<accession>K2JLC8</accession>
<sequence>MVLGLAACTLSQQGNASVQLLPDGPFKAKDGRPHDVPGGQWLMDAAAWQMLKADAAERTNDYHFDYEHQTLRTADNGQPAPAAGWINPAALRYEPGQGLFADNVQWTPKAEQMIGEGEYRYISAVFAYDKATGRPQQLLHVALTNNPAVDGMKAIAALTAQTPTPQPPPGDSAMNEALKKLLAALGISIDGVDLNDAEAAQGLVDKALSAIKGMTDQSTSDKQAVADLTAKLESGIDHSQYVPVGVYQELLAKFKDTATHAGTAALTAAIEQAEKDGRIYGAKDRAWLEGVGKNQGLAALTAQLDGRPAIAALTATQTTAKPQHDDKGLAVLTAEDKAVAKLLGITEEDFAKQKGAK</sequence>
<evidence type="ECO:0000313" key="2">
    <source>
        <dbReference type="Proteomes" id="UP000006755"/>
    </source>
</evidence>
<gene>
    <name evidence="1" type="ORF">B3C1_07946</name>
</gene>
<keyword evidence="2" id="KW-1185">Reference proteome</keyword>